<reference evidence="1" key="1">
    <citation type="journal article" date="2021" name="PeerJ">
        <title>Extensive microbial diversity within the chicken gut microbiome revealed by metagenomics and culture.</title>
        <authorList>
            <person name="Gilroy R."/>
            <person name="Ravi A."/>
            <person name="Getino M."/>
            <person name="Pursley I."/>
            <person name="Horton D.L."/>
            <person name="Alikhan N.F."/>
            <person name="Baker D."/>
            <person name="Gharbi K."/>
            <person name="Hall N."/>
            <person name="Watson M."/>
            <person name="Adriaenssens E.M."/>
            <person name="Foster-Nyarko E."/>
            <person name="Jarju S."/>
            <person name="Secka A."/>
            <person name="Antonio M."/>
            <person name="Oren A."/>
            <person name="Chaudhuri R.R."/>
            <person name="La Ragione R."/>
            <person name="Hildebrand F."/>
            <person name="Pallen M.J."/>
        </authorList>
    </citation>
    <scope>NUCLEOTIDE SEQUENCE</scope>
    <source>
        <strain evidence="1">ChiHjej13B12-9602</strain>
    </source>
</reference>
<comment type="caution">
    <text evidence="1">The sequence shown here is derived from an EMBL/GenBank/DDBJ whole genome shotgun (WGS) entry which is preliminary data.</text>
</comment>
<dbReference type="EMBL" id="DYUZ01000029">
    <property type="protein sequence ID" value="HJG37744.1"/>
    <property type="molecule type" value="Genomic_DNA"/>
</dbReference>
<organism evidence="1 2">
    <name type="scientific">Enorma phocaeensis</name>
    <dbReference type="NCBI Taxonomy" id="1871019"/>
    <lineage>
        <taxon>Bacteria</taxon>
        <taxon>Bacillati</taxon>
        <taxon>Actinomycetota</taxon>
        <taxon>Coriobacteriia</taxon>
        <taxon>Coriobacteriales</taxon>
        <taxon>Coriobacteriaceae</taxon>
        <taxon>Enorma</taxon>
    </lineage>
</organism>
<sequence length="76" mass="8500">MDMTTSKLIETLRACAELLRTGIEAKTGVNPQTAMLMLTAVRACASELEDRWEREGPWPAVLPVRGFCPLIGRRRN</sequence>
<gene>
    <name evidence="1" type="ORF">K8V70_07805</name>
</gene>
<proteinExistence type="predicted"/>
<reference evidence="1" key="2">
    <citation type="submission" date="2021-09" db="EMBL/GenBank/DDBJ databases">
        <authorList>
            <person name="Gilroy R."/>
        </authorList>
    </citation>
    <scope>NUCLEOTIDE SEQUENCE</scope>
    <source>
        <strain evidence="1">ChiHjej13B12-9602</strain>
    </source>
</reference>
<evidence type="ECO:0000313" key="2">
    <source>
        <dbReference type="Proteomes" id="UP000753256"/>
    </source>
</evidence>
<accession>A0A921LTS2</accession>
<dbReference type="AlphaFoldDB" id="A0A921LTS2"/>
<evidence type="ECO:0000313" key="1">
    <source>
        <dbReference type="EMBL" id="HJG37744.1"/>
    </source>
</evidence>
<name>A0A921LTS2_9ACTN</name>
<protein>
    <submittedName>
        <fullName evidence="1">Uncharacterized protein</fullName>
    </submittedName>
</protein>
<dbReference type="RefSeq" id="WP_273190704.1">
    <property type="nucleotide sequence ID" value="NZ_DYUZ01000029.1"/>
</dbReference>
<dbReference type="Proteomes" id="UP000753256">
    <property type="component" value="Unassembled WGS sequence"/>
</dbReference>